<dbReference type="InterPro" id="IPR006913">
    <property type="entry name" value="CENP-V/GFA"/>
</dbReference>
<feature type="domain" description="CENP-V/GFA" evidence="5">
    <location>
        <begin position="2"/>
        <end position="112"/>
    </location>
</feature>
<sequence>MRVATCRCESLKAECTGEPILISVCHCLECKRRTGSAFSVQARFLAENVNVIGTFHTFARTADSERSLTYRFCPSCGSTVAYQIDILPDFVAIPLGAFGDTELPAPAYSSYERRKRPWVNIEGTGVKHHD</sequence>
<keyword evidence="2" id="KW-0479">Metal-binding</keyword>
<reference evidence="6 7" key="1">
    <citation type="submission" date="2019-01" db="EMBL/GenBank/DDBJ databases">
        <title>Sphingorhabdus lacus sp.nov., isolated from an oligotrophic freshwater lake.</title>
        <authorList>
            <person name="Park M."/>
        </authorList>
    </citation>
    <scope>NUCLEOTIDE SEQUENCE [LARGE SCALE GENOMIC DNA]</scope>
    <source>
        <strain evidence="6 7">IMCC26285</strain>
    </source>
</reference>
<evidence type="ECO:0000313" key="6">
    <source>
        <dbReference type="EMBL" id="MVZ97458.1"/>
    </source>
</evidence>
<dbReference type="InterPro" id="IPR011057">
    <property type="entry name" value="Mss4-like_sf"/>
</dbReference>
<dbReference type="EMBL" id="SDWJ01000001">
    <property type="protein sequence ID" value="MVZ97458.1"/>
    <property type="molecule type" value="Genomic_DNA"/>
</dbReference>
<keyword evidence="7" id="KW-1185">Reference proteome</keyword>
<dbReference type="Pfam" id="PF04828">
    <property type="entry name" value="GFA"/>
    <property type="match status" value="1"/>
</dbReference>
<evidence type="ECO:0000256" key="3">
    <source>
        <dbReference type="ARBA" id="ARBA00022833"/>
    </source>
</evidence>
<dbReference type="GO" id="GO:0016846">
    <property type="term" value="F:carbon-sulfur lyase activity"/>
    <property type="evidence" value="ECO:0007669"/>
    <property type="project" value="InterPro"/>
</dbReference>
<accession>A0A6I4M4F9</accession>
<dbReference type="AlphaFoldDB" id="A0A6I4M4F9"/>
<dbReference type="Proteomes" id="UP000471147">
    <property type="component" value="Unassembled WGS sequence"/>
</dbReference>
<dbReference type="OrthoDB" id="7186766at2"/>
<dbReference type="RefSeq" id="WP_160353327.1">
    <property type="nucleotide sequence ID" value="NZ_SDWJ01000001.1"/>
</dbReference>
<dbReference type="Gene3D" id="3.90.1590.10">
    <property type="entry name" value="glutathione-dependent formaldehyde- activating enzyme (gfa)"/>
    <property type="match status" value="1"/>
</dbReference>
<comment type="similarity">
    <text evidence="1">Belongs to the Gfa family.</text>
</comment>
<evidence type="ECO:0000313" key="7">
    <source>
        <dbReference type="Proteomes" id="UP000471147"/>
    </source>
</evidence>
<evidence type="ECO:0000256" key="1">
    <source>
        <dbReference type="ARBA" id="ARBA00005495"/>
    </source>
</evidence>
<evidence type="ECO:0000256" key="4">
    <source>
        <dbReference type="ARBA" id="ARBA00023239"/>
    </source>
</evidence>
<gene>
    <name evidence="6" type="ORF">EUU23_07035</name>
</gene>
<proteinExistence type="inferred from homology"/>
<name>A0A6I4M4F9_9SPHN</name>
<organism evidence="6 7">
    <name type="scientific">Sphingorhabdus profundilacus</name>
    <dbReference type="NCBI Taxonomy" id="2509718"/>
    <lineage>
        <taxon>Bacteria</taxon>
        <taxon>Pseudomonadati</taxon>
        <taxon>Pseudomonadota</taxon>
        <taxon>Alphaproteobacteria</taxon>
        <taxon>Sphingomonadales</taxon>
        <taxon>Sphingomonadaceae</taxon>
        <taxon>Sphingorhabdus</taxon>
    </lineage>
</organism>
<dbReference type="PROSITE" id="PS51891">
    <property type="entry name" value="CENP_V_GFA"/>
    <property type="match status" value="1"/>
</dbReference>
<comment type="caution">
    <text evidence="6">The sequence shown here is derived from an EMBL/GenBank/DDBJ whole genome shotgun (WGS) entry which is preliminary data.</text>
</comment>
<keyword evidence="3" id="KW-0862">Zinc</keyword>
<protein>
    <submittedName>
        <fullName evidence="6">Aldehyde-activating protein</fullName>
    </submittedName>
</protein>
<evidence type="ECO:0000256" key="2">
    <source>
        <dbReference type="ARBA" id="ARBA00022723"/>
    </source>
</evidence>
<dbReference type="PANTHER" id="PTHR33337:SF40">
    <property type="entry name" value="CENP-V_GFA DOMAIN-CONTAINING PROTEIN-RELATED"/>
    <property type="match status" value="1"/>
</dbReference>
<dbReference type="SUPFAM" id="SSF51316">
    <property type="entry name" value="Mss4-like"/>
    <property type="match status" value="1"/>
</dbReference>
<dbReference type="PANTHER" id="PTHR33337">
    <property type="entry name" value="GFA DOMAIN-CONTAINING PROTEIN"/>
    <property type="match status" value="1"/>
</dbReference>
<keyword evidence="4" id="KW-0456">Lyase</keyword>
<dbReference type="GO" id="GO:0046872">
    <property type="term" value="F:metal ion binding"/>
    <property type="evidence" value="ECO:0007669"/>
    <property type="project" value="UniProtKB-KW"/>
</dbReference>
<evidence type="ECO:0000259" key="5">
    <source>
        <dbReference type="PROSITE" id="PS51891"/>
    </source>
</evidence>